<reference evidence="1 2" key="1">
    <citation type="journal article" date="2016" name="Gut Pathog.">
        <title>Whole genome sequencing of "Faecalibaculum rodentium" ALO17, isolated from C57BL/6J laboratory mouse feces.</title>
        <authorList>
            <person name="Lim S."/>
            <person name="Chang D.H."/>
            <person name="Ahn S."/>
            <person name="Kim B.C."/>
        </authorList>
    </citation>
    <scope>NUCLEOTIDE SEQUENCE [LARGE SCALE GENOMIC DNA]</scope>
    <source>
        <strain evidence="1 2">Alo17</strain>
    </source>
</reference>
<gene>
    <name evidence="1" type="ORF">AALO17_15470</name>
</gene>
<protein>
    <submittedName>
        <fullName evidence="1">Uncharacterized protein</fullName>
    </submittedName>
</protein>
<dbReference type="STRING" id="1702221.AALO17_15470"/>
<evidence type="ECO:0000313" key="2">
    <source>
        <dbReference type="Proteomes" id="UP000069771"/>
    </source>
</evidence>
<dbReference type="EMBL" id="CP011391">
    <property type="protein sequence ID" value="AMK54681.1"/>
    <property type="molecule type" value="Genomic_DNA"/>
</dbReference>
<dbReference type="GeneID" id="78479314"/>
<dbReference type="RefSeq" id="WP_158507755.1">
    <property type="nucleotide sequence ID" value="NZ_CAJTBG010000040.1"/>
</dbReference>
<dbReference type="Proteomes" id="UP000069771">
    <property type="component" value="Chromosome"/>
</dbReference>
<dbReference type="KEGG" id="fro:AALO17_15470"/>
<dbReference type="AlphaFoldDB" id="A0A140DVK4"/>
<keyword evidence="2" id="KW-1185">Reference proteome</keyword>
<organism evidence="1 2">
    <name type="scientific">Faecalibaculum rodentium</name>
    <dbReference type="NCBI Taxonomy" id="1702221"/>
    <lineage>
        <taxon>Bacteria</taxon>
        <taxon>Bacillati</taxon>
        <taxon>Bacillota</taxon>
        <taxon>Erysipelotrichia</taxon>
        <taxon>Erysipelotrichales</taxon>
        <taxon>Erysipelotrichaceae</taxon>
        <taxon>Faecalibaculum</taxon>
    </lineage>
</organism>
<accession>A0A140DVK4</accession>
<proteinExistence type="predicted"/>
<evidence type="ECO:0000313" key="1">
    <source>
        <dbReference type="EMBL" id="AMK54681.1"/>
    </source>
</evidence>
<sequence length="58" mass="6758">MREQVYYQNLIGRLQSMKHSIPACLSAQERQQVCSRLSLMQSQARVILAALKQDEDRH</sequence>
<name>A0A140DVK4_9FIRM</name>